<dbReference type="RefSeq" id="WP_159797630.1">
    <property type="nucleotide sequence ID" value="NZ_WTYM01000058.1"/>
</dbReference>
<feature type="signal peptide" evidence="1">
    <location>
        <begin position="1"/>
        <end position="25"/>
    </location>
</feature>
<dbReference type="OrthoDB" id="7191994at2"/>
<feature type="chain" id="PRO_5026145508" evidence="1">
    <location>
        <begin position="26"/>
        <end position="109"/>
    </location>
</feature>
<evidence type="ECO:0000313" key="3">
    <source>
        <dbReference type="Proteomes" id="UP000433652"/>
    </source>
</evidence>
<reference evidence="2 3" key="1">
    <citation type="submission" date="2019-12" db="EMBL/GenBank/DDBJ databases">
        <title>Genomic-based taxomic classification of the family Erythrobacteraceae.</title>
        <authorList>
            <person name="Xu L."/>
        </authorList>
    </citation>
    <scope>NUCLEOTIDE SEQUENCE [LARGE SCALE GENOMIC DNA]</scope>
    <source>
        <strain evidence="2 3">MCCC 1K01500</strain>
    </source>
</reference>
<protein>
    <submittedName>
        <fullName evidence="2">Uncharacterized protein</fullName>
    </submittedName>
</protein>
<organism evidence="2 3">
    <name type="scientific">Croceibacterium salegens</name>
    <dbReference type="NCBI Taxonomy" id="1737568"/>
    <lineage>
        <taxon>Bacteria</taxon>
        <taxon>Pseudomonadati</taxon>
        <taxon>Pseudomonadota</taxon>
        <taxon>Alphaproteobacteria</taxon>
        <taxon>Sphingomonadales</taxon>
        <taxon>Erythrobacteraceae</taxon>
        <taxon>Croceibacterium</taxon>
    </lineage>
</organism>
<gene>
    <name evidence="2" type="ORF">GRI89_15740</name>
</gene>
<dbReference type="Proteomes" id="UP000433652">
    <property type="component" value="Unassembled WGS sequence"/>
</dbReference>
<accession>A0A6I4SY26</accession>
<name>A0A6I4SY26_9SPHN</name>
<evidence type="ECO:0000313" key="2">
    <source>
        <dbReference type="EMBL" id="MXO60994.1"/>
    </source>
</evidence>
<dbReference type="EMBL" id="WTYM01000058">
    <property type="protein sequence ID" value="MXO60994.1"/>
    <property type="molecule type" value="Genomic_DNA"/>
</dbReference>
<sequence length="109" mass="11895">MKRWTLAVALVAGLGVTAASSTALAQESAKPAEKRPYSVDTTTIGTLLDDPEAAAILKRLIPTVYENDMFQTMGRPNTLRTAQQYESAVLTDEKMKEIQAELDKLPAKK</sequence>
<evidence type="ECO:0000256" key="1">
    <source>
        <dbReference type="SAM" id="SignalP"/>
    </source>
</evidence>
<proteinExistence type="predicted"/>
<dbReference type="AlphaFoldDB" id="A0A6I4SY26"/>
<comment type="caution">
    <text evidence="2">The sequence shown here is derived from an EMBL/GenBank/DDBJ whole genome shotgun (WGS) entry which is preliminary data.</text>
</comment>
<keyword evidence="3" id="KW-1185">Reference proteome</keyword>
<keyword evidence="1" id="KW-0732">Signal</keyword>